<dbReference type="EMBL" id="CATNWA010014540">
    <property type="protein sequence ID" value="CAI9573105.1"/>
    <property type="molecule type" value="Genomic_DNA"/>
</dbReference>
<keyword evidence="6" id="KW-0503">Monooxygenase</keyword>
<evidence type="ECO:0000256" key="4">
    <source>
        <dbReference type="ARBA" id="ARBA00022723"/>
    </source>
</evidence>
<dbReference type="SUPFAM" id="SSF48264">
    <property type="entry name" value="Cytochrome P450"/>
    <property type="match status" value="1"/>
</dbReference>
<dbReference type="PANTHER" id="PTHR24300">
    <property type="entry name" value="CYTOCHROME P450 508A4-RELATED"/>
    <property type="match status" value="1"/>
</dbReference>
<accession>A0ABN9DML8</accession>
<dbReference type="Pfam" id="PF00067">
    <property type="entry name" value="p450"/>
    <property type="match status" value="1"/>
</dbReference>
<evidence type="ECO:0000256" key="5">
    <source>
        <dbReference type="ARBA" id="ARBA00023004"/>
    </source>
</evidence>
<dbReference type="PRINTS" id="PR00463">
    <property type="entry name" value="EP450I"/>
</dbReference>
<dbReference type="PANTHER" id="PTHR24300:SF153">
    <property type="entry name" value="CYTOCHROME P450 2G1-LIKE-RELATED"/>
    <property type="match status" value="1"/>
</dbReference>
<evidence type="ECO:0000313" key="7">
    <source>
        <dbReference type="EMBL" id="CAI9573105.1"/>
    </source>
</evidence>
<reference evidence="7" key="1">
    <citation type="submission" date="2023-05" db="EMBL/GenBank/DDBJ databases">
        <authorList>
            <person name="Stuckert A."/>
        </authorList>
    </citation>
    <scope>NUCLEOTIDE SEQUENCE</scope>
</reference>
<keyword evidence="5 6" id="KW-0408">Iron</keyword>
<dbReference type="PROSITE" id="PS00086">
    <property type="entry name" value="CYTOCHROME_P450"/>
    <property type="match status" value="1"/>
</dbReference>
<dbReference type="InterPro" id="IPR036396">
    <property type="entry name" value="Cyt_P450_sf"/>
</dbReference>
<comment type="cofactor">
    <cofactor evidence="1">
        <name>heme</name>
        <dbReference type="ChEBI" id="CHEBI:30413"/>
    </cofactor>
</comment>
<evidence type="ECO:0000256" key="1">
    <source>
        <dbReference type="ARBA" id="ARBA00001971"/>
    </source>
</evidence>
<dbReference type="InterPro" id="IPR001128">
    <property type="entry name" value="Cyt_P450"/>
</dbReference>
<evidence type="ECO:0000256" key="6">
    <source>
        <dbReference type="RuleBase" id="RU000461"/>
    </source>
</evidence>
<name>A0ABN9DML8_9NEOB</name>
<evidence type="ECO:0000313" key="8">
    <source>
        <dbReference type="Proteomes" id="UP001162483"/>
    </source>
</evidence>
<keyword evidence="4 6" id="KW-0479">Metal-binding</keyword>
<keyword evidence="6" id="KW-0560">Oxidoreductase</keyword>
<evidence type="ECO:0008006" key="9">
    <source>
        <dbReference type="Google" id="ProtNLM"/>
    </source>
</evidence>
<gene>
    <name evidence="7" type="ORF">SPARVUS_LOCUS7586975</name>
</gene>
<dbReference type="PRINTS" id="PR00385">
    <property type="entry name" value="P450"/>
</dbReference>
<comment type="caution">
    <text evidence="7">The sequence shown here is derived from an EMBL/GenBank/DDBJ whole genome shotgun (WGS) entry which is preliminary data.</text>
</comment>
<evidence type="ECO:0000256" key="2">
    <source>
        <dbReference type="ARBA" id="ARBA00010617"/>
    </source>
</evidence>
<keyword evidence="3 6" id="KW-0349">Heme</keyword>
<evidence type="ECO:0000256" key="3">
    <source>
        <dbReference type="ARBA" id="ARBA00022617"/>
    </source>
</evidence>
<dbReference type="InterPro" id="IPR002401">
    <property type="entry name" value="Cyt_P450_E_grp-I"/>
</dbReference>
<sequence>MLLHLQISKKYGPVCTVYFGLRPTVVVTGYEALKEVFTDCGDAFLNRGAMPVFDRLFKYGGLSYVNGDPWKQLRQFSLQTLKDFGMGKKSLEDPILEEAHHIVEHFRSLNKEPVEPSTTLICASSNILANILMGSRYDYNNKKWLEILQKSHEAFHIHSSVWGQLYDMYPSIMQYIPGPHQRMFVLLQDLKEMVRESIKNHKDTLDPACPRDYIDCFLIRMEQEKHNPSTHFSMKNFYTTAISLFVAGTETVSTTVRHGLLLLLKHPNVKLKVQEEIDQVIGRLRAPGSQDRESMPYTDAVIHEIHRYADVLPMNLPHEVCIPLRTLSFTFWKGTDVLAPLSFVLRDPKYFPEPFTFTPERFLDENGRLKKNEAFLVFSAGKRMCLGDGLARQEIFLTLTTLLQNFDISSPVDFKELDISPQMVGFSNFPRPFKISFVSRRL</sequence>
<dbReference type="Gene3D" id="1.10.630.10">
    <property type="entry name" value="Cytochrome P450"/>
    <property type="match status" value="1"/>
</dbReference>
<dbReference type="InterPro" id="IPR017972">
    <property type="entry name" value="Cyt_P450_CS"/>
</dbReference>
<keyword evidence="8" id="KW-1185">Reference proteome</keyword>
<organism evidence="7 8">
    <name type="scientific">Staurois parvus</name>
    <dbReference type="NCBI Taxonomy" id="386267"/>
    <lineage>
        <taxon>Eukaryota</taxon>
        <taxon>Metazoa</taxon>
        <taxon>Chordata</taxon>
        <taxon>Craniata</taxon>
        <taxon>Vertebrata</taxon>
        <taxon>Euteleostomi</taxon>
        <taxon>Amphibia</taxon>
        <taxon>Batrachia</taxon>
        <taxon>Anura</taxon>
        <taxon>Neobatrachia</taxon>
        <taxon>Ranoidea</taxon>
        <taxon>Ranidae</taxon>
        <taxon>Staurois</taxon>
    </lineage>
</organism>
<dbReference type="Proteomes" id="UP001162483">
    <property type="component" value="Unassembled WGS sequence"/>
</dbReference>
<dbReference type="InterPro" id="IPR050182">
    <property type="entry name" value="Cytochrome_P450_fam2"/>
</dbReference>
<proteinExistence type="inferred from homology"/>
<protein>
    <recommendedName>
        <fullName evidence="9">Cytochrome P450</fullName>
    </recommendedName>
</protein>
<comment type="similarity">
    <text evidence="2 6">Belongs to the cytochrome P450 family.</text>
</comment>